<keyword evidence="4" id="KW-1185">Reference proteome</keyword>
<feature type="transmembrane region" description="Helical" evidence="2">
    <location>
        <begin position="36"/>
        <end position="58"/>
    </location>
</feature>
<feature type="transmembrane region" description="Helical" evidence="2">
    <location>
        <begin position="124"/>
        <end position="147"/>
    </location>
</feature>
<dbReference type="OrthoDB" id="5863032at2759"/>
<dbReference type="EMBL" id="UYRW01000705">
    <property type="protein sequence ID" value="VDK69778.1"/>
    <property type="molecule type" value="Genomic_DNA"/>
</dbReference>
<proteinExistence type="predicted"/>
<dbReference type="AlphaFoldDB" id="A0A182E6G6"/>
<organism evidence="5">
    <name type="scientific">Onchocerca ochengi</name>
    <name type="common">Filarial nematode worm</name>
    <dbReference type="NCBI Taxonomy" id="42157"/>
    <lineage>
        <taxon>Eukaryota</taxon>
        <taxon>Metazoa</taxon>
        <taxon>Ecdysozoa</taxon>
        <taxon>Nematoda</taxon>
        <taxon>Chromadorea</taxon>
        <taxon>Rhabditida</taxon>
        <taxon>Spirurina</taxon>
        <taxon>Spiruromorpha</taxon>
        <taxon>Filarioidea</taxon>
        <taxon>Onchocercidae</taxon>
        <taxon>Onchocerca</taxon>
    </lineage>
</organism>
<feature type="compositionally biased region" description="Basic and acidic residues" evidence="1">
    <location>
        <begin position="248"/>
        <end position="264"/>
    </location>
</feature>
<reference evidence="3 4" key="2">
    <citation type="submission" date="2018-08" db="EMBL/GenBank/DDBJ databases">
        <authorList>
            <person name="Laetsch R D."/>
            <person name="Stevens L."/>
            <person name="Kumar S."/>
            <person name="Blaxter L. M."/>
        </authorList>
    </citation>
    <scope>NUCLEOTIDE SEQUENCE [LARGE SCALE GENOMIC DNA]</scope>
</reference>
<evidence type="ECO:0000256" key="2">
    <source>
        <dbReference type="SAM" id="Phobius"/>
    </source>
</evidence>
<keyword evidence="2" id="KW-1133">Transmembrane helix</keyword>
<accession>A0A182E6G6</accession>
<feature type="transmembrane region" description="Helical" evidence="2">
    <location>
        <begin position="94"/>
        <end position="118"/>
    </location>
</feature>
<sequence length="264" mass="31001">MKYALRFRAYLNNTVVGQRIANGQVYRLANWTLFDWAISFQITIIVLYILSALAVSIVEYLNPWPMLLMALILFIPIFPIFYSNQHEENLKLFGSIQLICGFVELFWSSCVILEMHYHSNDWRVYFTMFTVYWQFMSVILISIKCSLLKKIINGQKKLISFEKSIIAESEPSSCSVDLRPAKLRSILNFEKQRLDERRKRREERLKKEECDKHSKESNDSIKQLKVNNSQTIKNVAEMAANKTSDLSTVKKLEDKYEENEKGEK</sequence>
<feature type="region of interest" description="Disordered" evidence="1">
    <location>
        <begin position="198"/>
        <end position="264"/>
    </location>
</feature>
<keyword evidence="2" id="KW-0472">Membrane</keyword>
<feature type="compositionally biased region" description="Basic and acidic residues" evidence="1">
    <location>
        <begin position="198"/>
        <end position="219"/>
    </location>
</feature>
<feature type="transmembrane region" description="Helical" evidence="2">
    <location>
        <begin position="64"/>
        <end position="82"/>
    </location>
</feature>
<evidence type="ECO:0000313" key="4">
    <source>
        <dbReference type="Proteomes" id="UP000271087"/>
    </source>
</evidence>
<dbReference type="WBParaSite" id="nOo.2.0.1.t03604-RA">
    <property type="protein sequence ID" value="nOo.2.0.1.t03604-RA"/>
    <property type="gene ID" value="nOo.2.0.1.g03604"/>
</dbReference>
<evidence type="ECO:0000313" key="5">
    <source>
        <dbReference type="WBParaSite" id="nOo.2.0.1.t03604-RA"/>
    </source>
</evidence>
<gene>
    <name evidence="3" type="ORF">NOO_LOCUS3604</name>
</gene>
<evidence type="ECO:0000313" key="3">
    <source>
        <dbReference type="EMBL" id="VDK69778.1"/>
    </source>
</evidence>
<evidence type="ECO:0000256" key="1">
    <source>
        <dbReference type="SAM" id="MobiDB-lite"/>
    </source>
</evidence>
<protein>
    <submittedName>
        <fullName evidence="5">Transmembrane protein</fullName>
    </submittedName>
</protein>
<name>A0A182E6G6_ONCOC</name>
<dbReference type="Proteomes" id="UP000271087">
    <property type="component" value="Unassembled WGS sequence"/>
</dbReference>
<keyword evidence="2" id="KW-0812">Transmembrane</keyword>
<reference evidence="5" key="1">
    <citation type="submission" date="2016-06" db="UniProtKB">
        <authorList>
            <consortium name="WormBaseParasite"/>
        </authorList>
    </citation>
    <scope>IDENTIFICATION</scope>
</reference>